<evidence type="ECO:0000313" key="1">
    <source>
        <dbReference type="EMBL" id="QHS97495.1"/>
    </source>
</evidence>
<sequence length="222" mass="24399">MSEVVFAQLCKTVSSVDESKSKMLDLYGIASSETPKDISAADFINLFYSGIEGGDKKFNINLDPSSSELCKEFLDLSGSWYEKNDANLFQIAERVPQEYGNMMGISVDCFDTCSLLKLRSELLDLEDLCQVCSDRQVICCSLTLDELVEVLNDSDNTTDRKNPSEVTLTSVAGGNGGTYLANAPAVEMLKTGDKLAFSILITNPSNKVKDVEIMLHFNIKNN</sequence>
<protein>
    <submittedName>
        <fullName evidence="1">Uncharacterized protein</fullName>
    </submittedName>
</protein>
<organism evidence="1">
    <name type="scientific">viral metagenome</name>
    <dbReference type="NCBI Taxonomy" id="1070528"/>
    <lineage>
        <taxon>unclassified sequences</taxon>
        <taxon>metagenomes</taxon>
        <taxon>organismal metagenomes</taxon>
    </lineage>
</organism>
<proteinExistence type="predicted"/>
<name>A0A6C0BYM1_9ZZZZ</name>
<dbReference type="AlphaFoldDB" id="A0A6C0BYM1"/>
<reference evidence="1" key="1">
    <citation type="journal article" date="2020" name="Nature">
        <title>Giant virus diversity and host interactions through global metagenomics.</title>
        <authorList>
            <person name="Schulz F."/>
            <person name="Roux S."/>
            <person name="Paez-Espino D."/>
            <person name="Jungbluth S."/>
            <person name="Walsh D.A."/>
            <person name="Denef V.J."/>
            <person name="McMahon K.D."/>
            <person name="Konstantinidis K.T."/>
            <person name="Eloe-Fadrosh E.A."/>
            <person name="Kyrpides N.C."/>
            <person name="Woyke T."/>
        </authorList>
    </citation>
    <scope>NUCLEOTIDE SEQUENCE</scope>
    <source>
        <strain evidence="1">GVMAG-M-3300020169-51</strain>
    </source>
</reference>
<accession>A0A6C0BYM1</accession>
<dbReference type="EMBL" id="MN739299">
    <property type="protein sequence ID" value="QHS97495.1"/>
    <property type="molecule type" value="Genomic_DNA"/>
</dbReference>